<dbReference type="InterPro" id="IPR001356">
    <property type="entry name" value="HD"/>
</dbReference>
<name>A0ABM4B641_HYDVU</name>
<evidence type="ECO:0000256" key="1">
    <source>
        <dbReference type="PROSITE-ProRule" id="PRU00108"/>
    </source>
</evidence>
<accession>A0ABM4B641</accession>
<keyword evidence="5" id="KW-1185">Reference proteome</keyword>
<dbReference type="GeneID" id="100211417"/>
<dbReference type="PANTHER" id="PTHR33050">
    <property type="entry name" value="REVERSE TRANSCRIPTASE DOMAIN-CONTAINING PROTEIN"/>
    <property type="match status" value="1"/>
</dbReference>
<organism evidence="5 6">
    <name type="scientific">Hydra vulgaris</name>
    <name type="common">Hydra</name>
    <name type="synonym">Hydra attenuata</name>
    <dbReference type="NCBI Taxonomy" id="6087"/>
    <lineage>
        <taxon>Eukaryota</taxon>
        <taxon>Metazoa</taxon>
        <taxon>Cnidaria</taxon>
        <taxon>Hydrozoa</taxon>
        <taxon>Hydroidolina</taxon>
        <taxon>Anthoathecata</taxon>
        <taxon>Aplanulata</taxon>
        <taxon>Hydridae</taxon>
        <taxon>Hydra</taxon>
    </lineage>
</organism>
<evidence type="ECO:0000313" key="5">
    <source>
        <dbReference type="Proteomes" id="UP001652625"/>
    </source>
</evidence>
<evidence type="ECO:0000313" key="7">
    <source>
        <dbReference type="RefSeq" id="XP_065644309.1"/>
    </source>
</evidence>
<dbReference type="RefSeq" id="XP_065644308.1">
    <property type="nucleotide sequence ID" value="XM_065788236.1"/>
</dbReference>
<dbReference type="PROSITE" id="PS50071">
    <property type="entry name" value="HOMEOBOX_2"/>
    <property type="match status" value="1"/>
</dbReference>
<dbReference type="Pfam" id="PF00078">
    <property type="entry name" value="RVT_1"/>
    <property type="match status" value="1"/>
</dbReference>
<dbReference type="InterPro" id="IPR052055">
    <property type="entry name" value="Hepadnavirus_pol/RT"/>
</dbReference>
<dbReference type="InterPro" id="IPR000477">
    <property type="entry name" value="RT_dom"/>
</dbReference>
<evidence type="ECO:0000259" key="4">
    <source>
        <dbReference type="PROSITE" id="PS50878"/>
    </source>
</evidence>
<dbReference type="InterPro" id="IPR043502">
    <property type="entry name" value="DNA/RNA_pol_sf"/>
</dbReference>
<evidence type="ECO:0000256" key="2">
    <source>
        <dbReference type="SAM" id="MobiDB-lite"/>
    </source>
</evidence>
<evidence type="ECO:0000313" key="6">
    <source>
        <dbReference type="RefSeq" id="XP_065644308.1"/>
    </source>
</evidence>
<reference evidence="5 6" key="1">
    <citation type="submission" date="2025-05" db="UniProtKB">
        <authorList>
            <consortium name="RefSeq"/>
        </authorList>
    </citation>
    <scope>NUCLEOTIDE SEQUENCE [LARGE SCALE GENOMIC DNA]</scope>
</reference>
<keyword evidence="1" id="KW-0539">Nucleus</keyword>
<keyword evidence="1" id="KW-0238">DNA-binding</keyword>
<dbReference type="PROSITE" id="PS50878">
    <property type="entry name" value="RT_POL"/>
    <property type="match status" value="1"/>
</dbReference>
<feature type="domain" description="Homeobox" evidence="3">
    <location>
        <begin position="29"/>
        <end position="76"/>
    </location>
</feature>
<evidence type="ECO:0000259" key="3">
    <source>
        <dbReference type="PROSITE" id="PS50071"/>
    </source>
</evidence>
<feature type="region of interest" description="Disordered" evidence="2">
    <location>
        <begin position="72"/>
        <end position="96"/>
    </location>
</feature>
<proteinExistence type="predicted"/>
<dbReference type="Gene3D" id="3.30.70.270">
    <property type="match status" value="1"/>
</dbReference>
<protein>
    <submittedName>
        <fullName evidence="6 7">Uncharacterized protein LOC100211417 isoform X2</fullName>
    </submittedName>
</protein>
<dbReference type="RefSeq" id="XP_065644309.1">
    <property type="nucleotide sequence ID" value="XM_065788237.1"/>
</dbReference>
<dbReference type="SUPFAM" id="SSF56672">
    <property type="entry name" value="DNA/RNA polymerases"/>
    <property type="match status" value="1"/>
</dbReference>
<dbReference type="PANTHER" id="PTHR33050:SF7">
    <property type="entry name" value="RIBONUCLEASE H"/>
    <property type="match status" value="1"/>
</dbReference>
<dbReference type="Proteomes" id="UP001652625">
    <property type="component" value="Chromosome 01"/>
</dbReference>
<feature type="domain" description="Reverse transcriptase" evidence="4">
    <location>
        <begin position="175"/>
        <end position="369"/>
    </location>
</feature>
<dbReference type="Gene3D" id="3.10.10.10">
    <property type="entry name" value="HIV Type 1 Reverse Transcriptase, subunit A, domain 1"/>
    <property type="match status" value="1"/>
</dbReference>
<feature type="DNA-binding region" description="Homeobox" evidence="1">
    <location>
        <begin position="31"/>
        <end position="77"/>
    </location>
</feature>
<comment type="subcellular location">
    <subcellularLocation>
        <location evidence="1">Nucleus</location>
    </subcellularLocation>
</comment>
<gene>
    <name evidence="6 7" type="primary">LOC100211417</name>
</gene>
<dbReference type="InterPro" id="IPR043128">
    <property type="entry name" value="Rev_trsase/Diguanyl_cyclase"/>
</dbReference>
<keyword evidence="1" id="KW-0371">Homeobox</keyword>
<sequence>MQKIKRIQLTAHILLQKRYCTCSNLDDILEPHFLNGLNNYSSPENIRKIASIAEQNLNPNLIKEWIDKRKRKDKQRKSVSKSLSGNNIPFETPPLRMPPPSKVTTLKLDCWKYYLQDFRLEDKDWLLNGIADGFSLYCNPLAALSSAKRNLASAYEEPAIIDQYLIDEIKFGTMAGPFYQPPFEDCHINRFGVIPKSSGKWRLITDLSYPPGRSVNDGISVADSTVSYTGLTAAIKKILLLGEGCLLAKFDIQRAYRLIAIKEDERKLLVLNWKGCYYVDLALPFGARSAPQTFTRFSNVLEWILTYHGEIKYIQHSLDDFLICGPPNSKVCGESLDKAFEICKELGILIEHTKTEGPSTCITFLGFIIDTTKLELRIPELKLVKIRALLDEWCIKRHGTKRDLLSLIGVLFYCCQAIIPGRPFLKQLLLKAYSVDHLWSQVRLNENELQDLKWWFFLLNNWNGRSLLRNLPKDALQLHS</sequence>